<dbReference type="Proteomes" id="UP000324222">
    <property type="component" value="Unassembled WGS sequence"/>
</dbReference>
<protein>
    <submittedName>
        <fullName evidence="1">Uncharacterized protein</fullName>
    </submittedName>
</protein>
<organism evidence="1 2">
    <name type="scientific">Portunus trituberculatus</name>
    <name type="common">Swimming crab</name>
    <name type="synonym">Neptunus trituberculatus</name>
    <dbReference type="NCBI Taxonomy" id="210409"/>
    <lineage>
        <taxon>Eukaryota</taxon>
        <taxon>Metazoa</taxon>
        <taxon>Ecdysozoa</taxon>
        <taxon>Arthropoda</taxon>
        <taxon>Crustacea</taxon>
        <taxon>Multicrustacea</taxon>
        <taxon>Malacostraca</taxon>
        <taxon>Eumalacostraca</taxon>
        <taxon>Eucarida</taxon>
        <taxon>Decapoda</taxon>
        <taxon>Pleocyemata</taxon>
        <taxon>Brachyura</taxon>
        <taxon>Eubrachyura</taxon>
        <taxon>Portunoidea</taxon>
        <taxon>Portunidae</taxon>
        <taxon>Portuninae</taxon>
        <taxon>Portunus</taxon>
    </lineage>
</organism>
<keyword evidence="2" id="KW-1185">Reference proteome</keyword>
<evidence type="ECO:0000313" key="2">
    <source>
        <dbReference type="Proteomes" id="UP000324222"/>
    </source>
</evidence>
<evidence type="ECO:0000313" key="1">
    <source>
        <dbReference type="EMBL" id="MPD01063.1"/>
    </source>
</evidence>
<gene>
    <name evidence="1" type="ORF">E2C01_096575</name>
</gene>
<dbReference type="EMBL" id="VSRR010125618">
    <property type="protein sequence ID" value="MPD01063.1"/>
    <property type="molecule type" value="Genomic_DNA"/>
</dbReference>
<reference evidence="1 2" key="1">
    <citation type="submission" date="2019-05" db="EMBL/GenBank/DDBJ databases">
        <title>Another draft genome of Portunus trituberculatus and its Hox gene families provides insights of decapod evolution.</title>
        <authorList>
            <person name="Jeong J.-H."/>
            <person name="Song I."/>
            <person name="Kim S."/>
            <person name="Choi T."/>
            <person name="Kim D."/>
            <person name="Ryu S."/>
            <person name="Kim W."/>
        </authorList>
    </citation>
    <scope>NUCLEOTIDE SEQUENCE [LARGE SCALE GENOMIC DNA]</scope>
    <source>
        <tissue evidence="1">Muscle</tissue>
    </source>
</reference>
<dbReference type="AlphaFoldDB" id="A0A5B7JYA2"/>
<accession>A0A5B7JYA2</accession>
<name>A0A5B7JYA2_PORTR</name>
<sequence>MYMGVGAAKHDHDIILTTTTTICTLYLAVGLADEPHCHSSDSSHLQHYCLELSCCGTGKLFLPARAASLLHTLLQEEDHLVTAPLSLVEVDSFA</sequence>
<comment type="caution">
    <text evidence="1">The sequence shown here is derived from an EMBL/GenBank/DDBJ whole genome shotgun (WGS) entry which is preliminary data.</text>
</comment>
<proteinExistence type="predicted"/>